<dbReference type="Proteomes" id="UP001519460">
    <property type="component" value="Unassembled WGS sequence"/>
</dbReference>
<protein>
    <submittedName>
        <fullName evidence="1">Uncharacterized protein</fullName>
    </submittedName>
</protein>
<accession>A0ABD0K7E8</accession>
<comment type="caution">
    <text evidence="1">The sequence shown here is derived from an EMBL/GenBank/DDBJ whole genome shotgun (WGS) entry which is preliminary data.</text>
</comment>
<proteinExistence type="predicted"/>
<evidence type="ECO:0000313" key="1">
    <source>
        <dbReference type="EMBL" id="KAK7483102.1"/>
    </source>
</evidence>
<name>A0ABD0K7E8_9CAEN</name>
<evidence type="ECO:0000313" key="2">
    <source>
        <dbReference type="Proteomes" id="UP001519460"/>
    </source>
</evidence>
<sequence length="87" mass="9883">MQTRFLLGRQEETAREPLPRKCSVRNQSIAHCLMELDTFCQNATAAGGVVWCGVDMNEKKQNRYVTQVVFPKPTSTQRNYQGCTCDP</sequence>
<dbReference type="AlphaFoldDB" id="A0ABD0K7E8"/>
<keyword evidence="2" id="KW-1185">Reference proteome</keyword>
<dbReference type="EMBL" id="JACVVK020000233">
    <property type="protein sequence ID" value="KAK7483102.1"/>
    <property type="molecule type" value="Genomic_DNA"/>
</dbReference>
<organism evidence="1 2">
    <name type="scientific">Batillaria attramentaria</name>
    <dbReference type="NCBI Taxonomy" id="370345"/>
    <lineage>
        <taxon>Eukaryota</taxon>
        <taxon>Metazoa</taxon>
        <taxon>Spiralia</taxon>
        <taxon>Lophotrochozoa</taxon>
        <taxon>Mollusca</taxon>
        <taxon>Gastropoda</taxon>
        <taxon>Caenogastropoda</taxon>
        <taxon>Sorbeoconcha</taxon>
        <taxon>Cerithioidea</taxon>
        <taxon>Batillariidae</taxon>
        <taxon>Batillaria</taxon>
    </lineage>
</organism>
<gene>
    <name evidence="1" type="ORF">BaRGS_00025670</name>
</gene>
<reference evidence="1 2" key="1">
    <citation type="journal article" date="2023" name="Sci. Data">
        <title>Genome assembly of the Korean intertidal mud-creeper Batillaria attramentaria.</title>
        <authorList>
            <person name="Patra A.K."/>
            <person name="Ho P.T."/>
            <person name="Jun S."/>
            <person name="Lee S.J."/>
            <person name="Kim Y."/>
            <person name="Won Y.J."/>
        </authorList>
    </citation>
    <scope>NUCLEOTIDE SEQUENCE [LARGE SCALE GENOMIC DNA]</scope>
    <source>
        <strain evidence="1">Wonlab-2016</strain>
    </source>
</reference>